<evidence type="ECO:0000313" key="3">
    <source>
        <dbReference type="Proteomes" id="UP000183832"/>
    </source>
</evidence>
<organism evidence="2 3">
    <name type="scientific">Clunio marinus</name>
    <dbReference type="NCBI Taxonomy" id="568069"/>
    <lineage>
        <taxon>Eukaryota</taxon>
        <taxon>Metazoa</taxon>
        <taxon>Ecdysozoa</taxon>
        <taxon>Arthropoda</taxon>
        <taxon>Hexapoda</taxon>
        <taxon>Insecta</taxon>
        <taxon>Pterygota</taxon>
        <taxon>Neoptera</taxon>
        <taxon>Endopterygota</taxon>
        <taxon>Diptera</taxon>
        <taxon>Nematocera</taxon>
        <taxon>Chironomoidea</taxon>
        <taxon>Chironomidae</taxon>
        <taxon>Clunio</taxon>
    </lineage>
</organism>
<dbReference type="PANTHER" id="PTHR15420:SF2">
    <property type="entry name" value="CYTOCHROME B-C1 COMPLEX SUBUNIT 10"/>
    <property type="match status" value="1"/>
</dbReference>
<dbReference type="EMBL" id="CVRI01000070">
    <property type="protein sequence ID" value="CRL07278.1"/>
    <property type="molecule type" value="Genomic_DNA"/>
</dbReference>
<dbReference type="AlphaFoldDB" id="A0A1J1J734"/>
<dbReference type="GO" id="GO:0005743">
    <property type="term" value="C:mitochondrial inner membrane"/>
    <property type="evidence" value="ECO:0007669"/>
    <property type="project" value="TreeGrafter"/>
</dbReference>
<keyword evidence="1" id="KW-1133">Transmembrane helix</keyword>
<dbReference type="SUPFAM" id="SSF81518">
    <property type="entry name" value="Subunit XI (6.4 kDa protein) of cytochrome bc1 complex (Ubiquinol-cytochrome c reductase)"/>
    <property type="match status" value="1"/>
</dbReference>
<proteinExistence type="predicted"/>
<sequence length="113" mass="13044">MRLLRGFHHIDVSIRVIPNIKDDTSYWPEASSTSNEMVILNVCHHMLDNQVVDYEIFCVVLVLSIEADIFVYFRTGSLAGFGIAAGFGLLYFTDWKAVLQYMPIYNTKYKKEE</sequence>
<dbReference type="GO" id="GO:0006122">
    <property type="term" value="P:mitochondrial electron transport, ubiquinol to cytochrome c"/>
    <property type="evidence" value="ECO:0007669"/>
    <property type="project" value="InterPro"/>
</dbReference>
<gene>
    <name evidence="2" type="ORF">CLUMA_CG020257</name>
</gene>
<evidence type="ECO:0000256" key="1">
    <source>
        <dbReference type="SAM" id="Phobius"/>
    </source>
</evidence>
<feature type="transmembrane region" description="Helical" evidence="1">
    <location>
        <begin position="69"/>
        <end position="92"/>
    </location>
</feature>
<accession>A0A1J1J734</accession>
<reference evidence="2 3" key="1">
    <citation type="submission" date="2015-04" db="EMBL/GenBank/DDBJ databases">
        <authorList>
            <person name="Syromyatnikov M.Y."/>
            <person name="Popov V.N."/>
        </authorList>
    </citation>
    <scope>NUCLEOTIDE SEQUENCE [LARGE SCALE GENOMIC DNA]</scope>
</reference>
<keyword evidence="3" id="KW-1185">Reference proteome</keyword>
<dbReference type="InterPro" id="IPR029027">
    <property type="entry name" value="Single_a-helix_sf"/>
</dbReference>
<dbReference type="InterPro" id="IPR015089">
    <property type="entry name" value="UQCR"/>
</dbReference>
<name>A0A1J1J734_9DIPT</name>
<dbReference type="Gene3D" id="1.20.5.220">
    <property type="match status" value="1"/>
</dbReference>
<protein>
    <submittedName>
        <fullName evidence="2">CLUMA_CG020257, isoform A</fullName>
    </submittedName>
</protein>
<keyword evidence="1" id="KW-0472">Membrane</keyword>
<dbReference type="PANTHER" id="PTHR15420">
    <property type="entry name" value="UBIQUINOL-CYTOCHROME C REDUCTASE COMPLEX 6.4 KD PROTEIN"/>
    <property type="match status" value="1"/>
</dbReference>
<evidence type="ECO:0000313" key="2">
    <source>
        <dbReference type="EMBL" id="CRL07278.1"/>
    </source>
</evidence>
<dbReference type="OrthoDB" id="15743at2759"/>
<dbReference type="Proteomes" id="UP000183832">
    <property type="component" value="Unassembled WGS sequence"/>
</dbReference>
<dbReference type="Pfam" id="PF08997">
    <property type="entry name" value="UCR_6-4kD"/>
    <property type="match status" value="1"/>
</dbReference>
<keyword evidence="1" id="KW-0812">Transmembrane</keyword>